<feature type="region of interest" description="Disordered" evidence="1">
    <location>
        <begin position="1"/>
        <end position="38"/>
    </location>
</feature>
<feature type="compositionally biased region" description="Low complexity" evidence="1">
    <location>
        <begin position="371"/>
        <end position="388"/>
    </location>
</feature>
<feature type="region of interest" description="Disordered" evidence="1">
    <location>
        <begin position="294"/>
        <end position="649"/>
    </location>
</feature>
<proteinExistence type="predicted"/>
<feature type="compositionally biased region" description="Acidic residues" evidence="1">
    <location>
        <begin position="393"/>
        <end position="403"/>
    </location>
</feature>
<evidence type="ECO:0000256" key="1">
    <source>
        <dbReference type="SAM" id="MobiDB-lite"/>
    </source>
</evidence>
<dbReference type="AlphaFoldDB" id="A0A7S1BCS9"/>
<feature type="compositionally biased region" description="Polar residues" evidence="1">
    <location>
        <begin position="544"/>
        <end position="554"/>
    </location>
</feature>
<reference evidence="2" key="1">
    <citation type="submission" date="2021-01" db="EMBL/GenBank/DDBJ databases">
        <authorList>
            <person name="Corre E."/>
            <person name="Pelletier E."/>
            <person name="Niang G."/>
            <person name="Scheremetjew M."/>
            <person name="Finn R."/>
            <person name="Kale V."/>
            <person name="Holt S."/>
            <person name="Cochrane G."/>
            <person name="Meng A."/>
            <person name="Brown T."/>
            <person name="Cohen L."/>
        </authorList>
    </citation>
    <scope>NUCLEOTIDE SEQUENCE</scope>
    <source>
        <strain evidence="2">308</strain>
    </source>
</reference>
<protein>
    <submittedName>
        <fullName evidence="2">Uncharacterized protein</fullName>
    </submittedName>
</protein>
<sequence length="649" mass="72806">MDAEKTRKVKVEREKSRLAAEAEENRKAEDEVEETRLAFESQEEARFAAEVVEKRRFEGETEKTKLASETEDKRKAEDERKKATLATEAEKMRRAEKEKEKDRYAVDADKKRTAKEEKERSGLVAEDEEKRKAEEGIEKSRLVADSEHKGRVEVDKEKVISVAEEMEKARLAEEADKKRKAMDVVEKAGSAEGEVVLRKYMEEVERVRISAEAEMVGKKGDETKSAILQKKENENDLKYVGLFVDGEEQLESDGMKLIGGDSKSNEKIEKTRISAKSEIELEIQDEEYMKTRIAEGERRAREEEKDQTLRRSSRRRRVANTIEDTSSVCSEHSNRSDVSEIESLGSRRNVARKSFPKKPRSSVNKPPLPPSGKSSSTFRRSSRLSTASVSNEEAVDSDLSDDESLARSESAPKLLLKNRSSTKKPPLPPSGKSSTSVRRSTRRTRVSVSEQSIGSESADELSAAKNVPGQDETGKISKRQKPTRARASARKTKLSSILEPSEPEVTDPTSIIQPSPRRSRRRTASMTSDDRSVQSEVSAEVSIASRTSSRQQTKAQKKKLANQPTVDGDMEFENIDANAADIIDDNPTSVTSMNVRVTRRSKRNSSVDHSVLEQADAPRGTSKKKQKLSSGPPTPKAEEGKRKTRTYRK</sequence>
<organism evidence="2">
    <name type="scientific">Corethron hystrix</name>
    <dbReference type="NCBI Taxonomy" id="216773"/>
    <lineage>
        <taxon>Eukaryota</taxon>
        <taxon>Sar</taxon>
        <taxon>Stramenopiles</taxon>
        <taxon>Ochrophyta</taxon>
        <taxon>Bacillariophyta</taxon>
        <taxon>Coscinodiscophyceae</taxon>
        <taxon>Corethrophycidae</taxon>
        <taxon>Corethrales</taxon>
        <taxon>Corethraceae</taxon>
        <taxon>Corethron</taxon>
    </lineage>
</organism>
<name>A0A7S1BCS9_9STRA</name>
<feature type="compositionally biased region" description="Basic and acidic residues" evidence="1">
    <location>
        <begin position="294"/>
        <end position="309"/>
    </location>
</feature>
<dbReference type="EMBL" id="HBFR01013199">
    <property type="protein sequence ID" value="CAD8882371.1"/>
    <property type="molecule type" value="Transcribed_RNA"/>
</dbReference>
<accession>A0A7S1BCS9</accession>
<feature type="compositionally biased region" description="Basic and acidic residues" evidence="1">
    <location>
        <begin position="53"/>
        <end position="121"/>
    </location>
</feature>
<feature type="compositionally biased region" description="Basic residues" evidence="1">
    <location>
        <begin position="476"/>
        <end position="493"/>
    </location>
</feature>
<feature type="compositionally biased region" description="Polar residues" evidence="1">
    <location>
        <begin position="322"/>
        <end position="331"/>
    </location>
</feature>
<feature type="compositionally biased region" description="Basic residues" evidence="1">
    <location>
        <begin position="349"/>
        <end position="360"/>
    </location>
</feature>
<gene>
    <name evidence="2" type="ORF">CHYS00102_LOCUS9559</name>
</gene>
<feature type="region of interest" description="Disordered" evidence="1">
    <location>
        <begin position="53"/>
        <end position="150"/>
    </location>
</feature>
<feature type="compositionally biased region" description="Basic and acidic residues" evidence="1">
    <location>
        <begin position="128"/>
        <end position="150"/>
    </location>
</feature>
<evidence type="ECO:0000313" key="2">
    <source>
        <dbReference type="EMBL" id="CAD8882371.1"/>
    </source>
</evidence>